<dbReference type="SUPFAM" id="SSF48403">
    <property type="entry name" value="Ankyrin repeat"/>
    <property type="match status" value="1"/>
</dbReference>
<evidence type="ECO:0000313" key="5">
    <source>
        <dbReference type="EMBL" id="OCH95423.1"/>
    </source>
</evidence>
<feature type="repeat" description="ANK" evidence="3">
    <location>
        <begin position="140"/>
        <end position="172"/>
    </location>
</feature>
<keyword evidence="1" id="KW-0677">Repeat</keyword>
<protein>
    <recommendedName>
        <fullName evidence="7">Ankyrin</fullName>
    </recommendedName>
</protein>
<dbReference type="PANTHER" id="PTHR24198:SF165">
    <property type="entry name" value="ANKYRIN REPEAT-CONTAINING PROTEIN-RELATED"/>
    <property type="match status" value="1"/>
</dbReference>
<dbReference type="PROSITE" id="PS50297">
    <property type="entry name" value="ANK_REP_REGION"/>
    <property type="match status" value="1"/>
</dbReference>
<dbReference type="SMART" id="SM00248">
    <property type="entry name" value="ANK"/>
    <property type="match status" value="6"/>
</dbReference>
<sequence length="918" mass="99226">MEASRHVPAGRDPTSSASAATMELQNSAANAKLADLERVVRSTADVNAADAAGRTPIMLAIGGESWTDVDASDASFALEARLGILKMLLGHGDISLHSLNAPVNGVTPLGLAAWLDAPDIVRLLLEESHGMVSVDGSDLHGATPLMYAARDSRSHVVCILLAHGAKPDLTDMNHRSSLHFARDHPHILWLCERTVRFLRARETQSGNPKKLSVLPLSYLEEMLACTVLHDLPPFLTFSRGDLTHLTSALANAVKSADIQTLSGLIFSSMETHFKAETSTFCTPTVINLPDAAGWGAVHYCVAADSPSIEVLDLLYLGGADLSLYSGIGTGHGSPLHILAWKATASTDPAHAKLMQAFIQHLVCDLGAPLPAKDGSLDTCLHIAAEHGRSINVLMALLSCDKDGSARKLRNSRGLTALDVCRPEFRVAFGEYGELLRPASSASIRTIRPVTIASFETLTSAQDVLSAYSAPQANRATGTQPEGALAAQDDISQLPLRILGNLQTLSRDFQQDSTVGIDAISALLQETADCHDRLMASMHHRLEDVQADVKYIGRMHGQVQRVLTESAEALGKALGVSFAATMDPPRAHPTDSESTLCSRMATQGSVPMRKCVSMTNLRSNKTAPTSSPGKLSTKTSPDVSPSSTTSDSASRILRGRASWRVLPQWSRDGSSDRDKKEGGSKDDEEWSGRDQAVSGTARFKAWLLRKFGPRSPIAAEHSDSHEIVVTEPEDAFAEGNSYAHLSEEQNQVISTCRRVLQTARRDMARIQECMIAAERYSSLAEQALGQTERRLLRMIEKRRATLDAARLSQFGSTVPESPSVANLTPTSPSSFHLPVFDARLHPTLSPLSLSSNASSRSSMISFSSTLIEEEDDDIGSLRRLLTRKIEARLSGAIDEMDKAEVWLRIVREVVSRLKDTHLP</sequence>
<feature type="compositionally biased region" description="Polar residues" evidence="4">
    <location>
        <begin position="614"/>
        <end position="629"/>
    </location>
</feature>
<dbReference type="OrthoDB" id="539213at2759"/>
<evidence type="ECO:0000313" key="6">
    <source>
        <dbReference type="Proteomes" id="UP000250043"/>
    </source>
</evidence>
<name>A0A8E2J646_9APHY</name>
<organism evidence="5 6">
    <name type="scientific">Obba rivulosa</name>
    <dbReference type="NCBI Taxonomy" id="1052685"/>
    <lineage>
        <taxon>Eukaryota</taxon>
        <taxon>Fungi</taxon>
        <taxon>Dikarya</taxon>
        <taxon>Basidiomycota</taxon>
        <taxon>Agaricomycotina</taxon>
        <taxon>Agaricomycetes</taxon>
        <taxon>Polyporales</taxon>
        <taxon>Gelatoporiaceae</taxon>
        <taxon>Obba</taxon>
    </lineage>
</organism>
<accession>A0A8E2J646</accession>
<dbReference type="EMBL" id="KV722336">
    <property type="protein sequence ID" value="OCH95423.1"/>
    <property type="molecule type" value="Genomic_DNA"/>
</dbReference>
<keyword evidence="6" id="KW-1185">Reference proteome</keyword>
<evidence type="ECO:0000256" key="4">
    <source>
        <dbReference type="SAM" id="MobiDB-lite"/>
    </source>
</evidence>
<evidence type="ECO:0008006" key="7">
    <source>
        <dbReference type="Google" id="ProtNLM"/>
    </source>
</evidence>
<proteinExistence type="predicted"/>
<dbReference type="InterPro" id="IPR002110">
    <property type="entry name" value="Ankyrin_rpt"/>
</dbReference>
<evidence type="ECO:0000256" key="3">
    <source>
        <dbReference type="PROSITE-ProRule" id="PRU00023"/>
    </source>
</evidence>
<keyword evidence="2 3" id="KW-0040">ANK repeat</keyword>
<dbReference type="InterPro" id="IPR036770">
    <property type="entry name" value="Ankyrin_rpt-contain_sf"/>
</dbReference>
<evidence type="ECO:0000256" key="1">
    <source>
        <dbReference type="ARBA" id="ARBA00022737"/>
    </source>
</evidence>
<feature type="compositionally biased region" description="Basic and acidic residues" evidence="4">
    <location>
        <begin position="668"/>
        <end position="680"/>
    </location>
</feature>
<dbReference type="Pfam" id="PF12796">
    <property type="entry name" value="Ank_2"/>
    <property type="match status" value="1"/>
</dbReference>
<gene>
    <name evidence="5" type="ORF">OBBRIDRAFT_578211</name>
</gene>
<dbReference type="PANTHER" id="PTHR24198">
    <property type="entry name" value="ANKYRIN REPEAT AND PROTEIN KINASE DOMAIN-CONTAINING PROTEIN"/>
    <property type="match status" value="1"/>
</dbReference>
<reference evidence="5 6" key="1">
    <citation type="submission" date="2016-07" db="EMBL/GenBank/DDBJ databases">
        <title>Draft genome of the white-rot fungus Obba rivulosa 3A-2.</title>
        <authorList>
            <consortium name="DOE Joint Genome Institute"/>
            <person name="Miettinen O."/>
            <person name="Riley R."/>
            <person name="Acob R."/>
            <person name="Barry K."/>
            <person name="Cullen D."/>
            <person name="De Vries R."/>
            <person name="Hainaut M."/>
            <person name="Hatakka A."/>
            <person name="Henrissat B."/>
            <person name="Hilden K."/>
            <person name="Kuo R."/>
            <person name="Labutti K."/>
            <person name="Lipzen A."/>
            <person name="Makela M.R."/>
            <person name="Sandor L."/>
            <person name="Spatafora J.W."/>
            <person name="Grigoriev I.V."/>
            <person name="Hibbett D.S."/>
        </authorList>
    </citation>
    <scope>NUCLEOTIDE SEQUENCE [LARGE SCALE GENOMIC DNA]</scope>
    <source>
        <strain evidence="5 6">3A-2</strain>
    </source>
</reference>
<feature type="region of interest" description="Disordered" evidence="4">
    <location>
        <begin position="614"/>
        <end position="690"/>
    </location>
</feature>
<feature type="compositionally biased region" description="Low complexity" evidence="4">
    <location>
        <begin position="631"/>
        <end position="649"/>
    </location>
</feature>
<dbReference type="Gene3D" id="1.25.40.20">
    <property type="entry name" value="Ankyrin repeat-containing domain"/>
    <property type="match status" value="2"/>
</dbReference>
<dbReference type="Proteomes" id="UP000250043">
    <property type="component" value="Unassembled WGS sequence"/>
</dbReference>
<dbReference type="AlphaFoldDB" id="A0A8E2J646"/>
<evidence type="ECO:0000256" key="2">
    <source>
        <dbReference type="ARBA" id="ARBA00023043"/>
    </source>
</evidence>
<dbReference type="PROSITE" id="PS50088">
    <property type="entry name" value="ANK_REPEAT"/>
    <property type="match status" value="1"/>
</dbReference>